<dbReference type="InterPro" id="IPR036691">
    <property type="entry name" value="Endo/exonu/phosph_ase_sf"/>
</dbReference>
<keyword evidence="2" id="KW-0255">Endonuclease</keyword>
<evidence type="ECO:0000313" key="3">
    <source>
        <dbReference type="Proteomes" id="UP000784286"/>
    </source>
</evidence>
<name>A0A948TPP6_9BACT</name>
<organism evidence="2 3">
    <name type="scientific">Candidatus Phocaeicola excrementipullorum</name>
    <dbReference type="NCBI Taxonomy" id="2838731"/>
    <lineage>
        <taxon>Bacteria</taxon>
        <taxon>Pseudomonadati</taxon>
        <taxon>Bacteroidota</taxon>
        <taxon>Bacteroidia</taxon>
        <taxon>Bacteroidales</taxon>
        <taxon>Bacteroidaceae</taxon>
        <taxon>Phocaeicola</taxon>
    </lineage>
</organism>
<dbReference type="Proteomes" id="UP000784286">
    <property type="component" value="Unassembled WGS sequence"/>
</dbReference>
<evidence type="ECO:0000313" key="2">
    <source>
        <dbReference type="EMBL" id="MBU3857288.1"/>
    </source>
</evidence>
<reference evidence="2" key="2">
    <citation type="submission" date="2021-04" db="EMBL/GenBank/DDBJ databases">
        <authorList>
            <person name="Gilroy R."/>
        </authorList>
    </citation>
    <scope>NUCLEOTIDE SEQUENCE</scope>
    <source>
        <strain evidence="2">8470</strain>
    </source>
</reference>
<dbReference type="EMBL" id="JAHLFJ010000111">
    <property type="protein sequence ID" value="MBU3857288.1"/>
    <property type="molecule type" value="Genomic_DNA"/>
</dbReference>
<keyword evidence="2" id="KW-0378">Hydrolase</keyword>
<dbReference type="InterPro" id="IPR005135">
    <property type="entry name" value="Endo/exonuclease/phosphatase"/>
</dbReference>
<sequence length="336" mass="38174">MGALLALGGAFFFQLAAQQPFRIMEYNVENLFDCRHDSLKQDGEFLPSGVRGWNRFRFAEKVNKVAKVILAASGRQVPDLVALCEVENDYCLRTLVRYSPLRDAAYEYVMTDSPDERGIDVALLYQPATFRMLEFRPIRIPLEQLGHRPTRDILHVSGRVISGDTLDVFVCHFPSRSGGQKRSEPYRLQAASCLKQAADSVRSVRQRPNIVITGDFNDYPSDRSLREVLGASRPGEDEVSCGRFYNLMDGKPGGTYRYKGEWNILDQMIVGGELLQDSSSVRTDYGKARILSFPFLLEEDEIYGGETPFRMYRGMRYHGGYSDHLPLLLELEIDDE</sequence>
<reference evidence="2" key="1">
    <citation type="journal article" date="2021" name="PeerJ">
        <title>Extensive microbial diversity within the chicken gut microbiome revealed by metagenomics and culture.</title>
        <authorList>
            <person name="Gilroy R."/>
            <person name="Ravi A."/>
            <person name="Getino M."/>
            <person name="Pursley I."/>
            <person name="Horton D.L."/>
            <person name="Alikhan N.F."/>
            <person name="Baker D."/>
            <person name="Gharbi K."/>
            <person name="Hall N."/>
            <person name="Watson M."/>
            <person name="Adriaenssens E.M."/>
            <person name="Foster-Nyarko E."/>
            <person name="Jarju S."/>
            <person name="Secka A."/>
            <person name="Antonio M."/>
            <person name="Oren A."/>
            <person name="Chaudhuri R.R."/>
            <person name="La Ragione R."/>
            <person name="Hildebrand F."/>
            <person name="Pallen M.J."/>
        </authorList>
    </citation>
    <scope>NUCLEOTIDE SEQUENCE</scope>
    <source>
        <strain evidence="2">8470</strain>
    </source>
</reference>
<gene>
    <name evidence="2" type="ORF">H9928_12275</name>
</gene>
<comment type="caution">
    <text evidence="2">The sequence shown here is derived from an EMBL/GenBank/DDBJ whole genome shotgun (WGS) entry which is preliminary data.</text>
</comment>
<dbReference type="Gene3D" id="3.60.10.10">
    <property type="entry name" value="Endonuclease/exonuclease/phosphatase"/>
    <property type="match status" value="1"/>
</dbReference>
<keyword evidence="2" id="KW-0540">Nuclease</keyword>
<protein>
    <submittedName>
        <fullName evidence="2">Endonuclease</fullName>
    </submittedName>
</protein>
<dbReference type="AlphaFoldDB" id="A0A948TPP6"/>
<feature type="domain" description="Endonuclease/exonuclease/phosphatase" evidence="1">
    <location>
        <begin position="23"/>
        <end position="332"/>
    </location>
</feature>
<dbReference type="Pfam" id="PF19580">
    <property type="entry name" value="Exo_endo_phos_3"/>
    <property type="match status" value="1"/>
</dbReference>
<proteinExistence type="predicted"/>
<dbReference type="SUPFAM" id="SSF56219">
    <property type="entry name" value="DNase I-like"/>
    <property type="match status" value="1"/>
</dbReference>
<dbReference type="PANTHER" id="PTHR42834">
    <property type="entry name" value="ENDONUCLEASE/EXONUCLEASE/PHOSPHATASE FAMILY PROTEIN (AFU_ORTHOLOGUE AFUA_3G09210)"/>
    <property type="match status" value="1"/>
</dbReference>
<accession>A0A948TPP6</accession>
<dbReference type="GO" id="GO:0004519">
    <property type="term" value="F:endonuclease activity"/>
    <property type="evidence" value="ECO:0007669"/>
    <property type="project" value="UniProtKB-KW"/>
</dbReference>
<dbReference type="PANTHER" id="PTHR42834:SF1">
    <property type="entry name" value="ENDONUCLEASE_EXONUCLEASE_PHOSPHATASE FAMILY PROTEIN (AFU_ORTHOLOGUE AFUA_3G09210)"/>
    <property type="match status" value="1"/>
</dbReference>
<evidence type="ECO:0000259" key="1">
    <source>
        <dbReference type="Pfam" id="PF19580"/>
    </source>
</evidence>